<protein>
    <submittedName>
        <fullName evidence="1">DNA-binding protein</fullName>
    </submittedName>
</protein>
<evidence type="ECO:0000313" key="2">
    <source>
        <dbReference type="Proteomes" id="UP000263040"/>
    </source>
</evidence>
<gene>
    <name evidence="1" type="ORF">ASUIS_1758</name>
</gene>
<keyword evidence="2" id="KW-1185">Reference proteome</keyword>
<dbReference type="AlphaFoldDB" id="A0AAD0T0U0"/>
<proteinExistence type="predicted"/>
<dbReference type="KEGG" id="asui:ASUIS_1758"/>
<dbReference type="GO" id="GO:0003677">
    <property type="term" value="F:DNA binding"/>
    <property type="evidence" value="ECO:0007669"/>
    <property type="project" value="UniProtKB-KW"/>
</dbReference>
<organism evidence="1 2">
    <name type="scientific">Arcobacter suis CECT 7833</name>
    <dbReference type="NCBI Taxonomy" id="663365"/>
    <lineage>
        <taxon>Bacteria</taxon>
        <taxon>Pseudomonadati</taxon>
        <taxon>Campylobacterota</taxon>
        <taxon>Epsilonproteobacteria</taxon>
        <taxon>Campylobacterales</taxon>
        <taxon>Arcobacteraceae</taxon>
        <taxon>Arcobacter</taxon>
    </lineage>
</organism>
<evidence type="ECO:0000313" key="1">
    <source>
        <dbReference type="EMBL" id="AXX90227.1"/>
    </source>
</evidence>
<dbReference type="RefSeq" id="WP_118886742.1">
    <property type="nucleotide sequence ID" value="NZ_CP032100.1"/>
</dbReference>
<accession>A0AAD0T0U0</accession>
<dbReference type="Proteomes" id="UP000263040">
    <property type="component" value="Chromosome"/>
</dbReference>
<keyword evidence="1" id="KW-0238">DNA-binding</keyword>
<dbReference type="EMBL" id="CP032100">
    <property type="protein sequence ID" value="AXX90227.1"/>
    <property type="molecule type" value="Genomic_DNA"/>
</dbReference>
<sequence length="101" mass="12020">MDISFENLKKIDTILEKLESLENKISSEKRWLNVKEASIYIGYSKDHIHKLKDSHFIEGKHYFKKVGRVLFDKLELDNWVKTSYLQINPKEIVDNILKDLI</sequence>
<name>A0AAD0T0U0_9BACT</name>
<reference evidence="1 2" key="1">
    <citation type="submission" date="2018-08" db="EMBL/GenBank/DDBJ databases">
        <title>Complete genome of the Arcobacter suis type strain LMG 26152.</title>
        <authorList>
            <person name="Miller W.G."/>
            <person name="Yee E."/>
            <person name="Bono J.L."/>
        </authorList>
    </citation>
    <scope>NUCLEOTIDE SEQUENCE [LARGE SCALE GENOMIC DNA]</scope>
    <source>
        <strain evidence="1 2">CECT 7833</strain>
    </source>
</reference>